<evidence type="ECO:0000313" key="3">
    <source>
        <dbReference type="Proteomes" id="UP000243459"/>
    </source>
</evidence>
<evidence type="ECO:0008006" key="4">
    <source>
        <dbReference type="Google" id="ProtNLM"/>
    </source>
</evidence>
<accession>A0A5P1FMW5</accession>
<dbReference type="PANTHER" id="PTHR36802:SF1">
    <property type="entry name" value="OS02G0815400 PROTEIN"/>
    <property type="match status" value="1"/>
</dbReference>
<dbReference type="AlphaFoldDB" id="A0A5P1FMW5"/>
<evidence type="ECO:0000256" key="1">
    <source>
        <dbReference type="SAM" id="Phobius"/>
    </source>
</evidence>
<feature type="transmembrane region" description="Helical" evidence="1">
    <location>
        <begin position="271"/>
        <end position="292"/>
    </location>
</feature>
<dbReference type="OrthoDB" id="1923116at2759"/>
<proteinExistence type="predicted"/>
<dbReference type="Proteomes" id="UP000243459">
    <property type="component" value="Chromosome 1"/>
</dbReference>
<dbReference type="OMA" id="FRPSRFH"/>
<protein>
    <recommendedName>
        <fullName evidence="4">LOW protein: ammonium transporter 1-like protein</fullName>
    </recommendedName>
</protein>
<dbReference type="InterPro" id="IPR021434">
    <property type="entry name" value="DUF3082"/>
</dbReference>
<organism evidence="2 3">
    <name type="scientific">Asparagus officinalis</name>
    <name type="common">Garden asparagus</name>
    <dbReference type="NCBI Taxonomy" id="4686"/>
    <lineage>
        <taxon>Eukaryota</taxon>
        <taxon>Viridiplantae</taxon>
        <taxon>Streptophyta</taxon>
        <taxon>Embryophyta</taxon>
        <taxon>Tracheophyta</taxon>
        <taxon>Spermatophyta</taxon>
        <taxon>Magnoliopsida</taxon>
        <taxon>Liliopsida</taxon>
        <taxon>Asparagales</taxon>
        <taxon>Asparagaceae</taxon>
        <taxon>Asparagoideae</taxon>
        <taxon>Asparagus</taxon>
    </lineage>
</organism>
<dbReference type="Gramene" id="ONK79568">
    <property type="protein sequence ID" value="ONK79568"/>
    <property type="gene ID" value="A4U43_C01F7700"/>
</dbReference>
<gene>
    <name evidence="2" type="ORF">A4U43_C01F7700</name>
</gene>
<keyword evidence="1" id="KW-0472">Membrane</keyword>
<name>A0A5P1FMW5_ASPOF</name>
<keyword evidence="3" id="KW-1185">Reference proteome</keyword>
<keyword evidence="1" id="KW-1133">Transmembrane helix</keyword>
<sequence length="305" mass="33431">MASLFFSPTGPSHLTPHFLQNPHHIPSLLLSFKPPRTKKSQALTICSALTESNSPKSLDDDEGDILPLLQELAESFDLPSDYFGKLPRDLRLDLNDAAFDLANGAVIDECGRELGEMLLNLSRAWEKADTSTSNSITCQLPSLHRSLRDDIKSAFGRRLISAGRRFQSMGQYGEGELEKIAKSMIKTGKVLSRSPAITTDKEPKEETRILKFGDLQVELTREKAYIGAAIGVVFGFVSWELSQSIQSIPENSLQYANDNALQLAKSLRGTLIVIGFSSTILSALTSVGLLLLARQLSSGREDGEH</sequence>
<dbReference type="Pfam" id="PF11282">
    <property type="entry name" value="DUF3082"/>
    <property type="match status" value="1"/>
</dbReference>
<reference evidence="3" key="1">
    <citation type="journal article" date="2017" name="Nat. Commun.">
        <title>The asparagus genome sheds light on the origin and evolution of a young Y chromosome.</title>
        <authorList>
            <person name="Harkess A."/>
            <person name="Zhou J."/>
            <person name="Xu C."/>
            <person name="Bowers J.E."/>
            <person name="Van der Hulst R."/>
            <person name="Ayyampalayam S."/>
            <person name="Mercati F."/>
            <person name="Riccardi P."/>
            <person name="McKain M.R."/>
            <person name="Kakrana A."/>
            <person name="Tang H."/>
            <person name="Ray J."/>
            <person name="Groenendijk J."/>
            <person name="Arikit S."/>
            <person name="Mathioni S.M."/>
            <person name="Nakano M."/>
            <person name="Shan H."/>
            <person name="Telgmann-Rauber A."/>
            <person name="Kanno A."/>
            <person name="Yue Z."/>
            <person name="Chen H."/>
            <person name="Li W."/>
            <person name="Chen Y."/>
            <person name="Xu X."/>
            <person name="Zhang Y."/>
            <person name="Luo S."/>
            <person name="Chen H."/>
            <person name="Gao J."/>
            <person name="Mao Z."/>
            <person name="Pires J.C."/>
            <person name="Luo M."/>
            <person name="Kudrna D."/>
            <person name="Wing R.A."/>
            <person name="Meyers B.C."/>
            <person name="Yi K."/>
            <person name="Kong H."/>
            <person name="Lavrijsen P."/>
            <person name="Sunseri F."/>
            <person name="Falavigna A."/>
            <person name="Ye Y."/>
            <person name="Leebens-Mack J.H."/>
            <person name="Chen G."/>
        </authorList>
    </citation>
    <scope>NUCLEOTIDE SEQUENCE [LARGE SCALE GENOMIC DNA]</scope>
    <source>
        <strain evidence="3">cv. DH0086</strain>
    </source>
</reference>
<evidence type="ECO:0000313" key="2">
    <source>
        <dbReference type="EMBL" id="ONK79568.1"/>
    </source>
</evidence>
<dbReference type="EMBL" id="CM007381">
    <property type="protein sequence ID" value="ONK79568.1"/>
    <property type="molecule type" value="Genomic_DNA"/>
</dbReference>
<dbReference type="PANTHER" id="PTHR36802">
    <property type="entry name" value="OS02G0815400 PROTEIN"/>
    <property type="match status" value="1"/>
</dbReference>
<keyword evidence="1" id="KW-0812">Transmembrane</keyword>
<dbReference type="GO" id="GO:0009507">
    <property type="term" value="C:chloroplast"/>
    <property type="evidence" value="ECO:0007669"/>
    <property type="project" value="TreeGrafter"/>
</dbReference>